<evidence type="ECO:0000313" key="7">
    <source>
        <dbReference type="EMBL" id="KAF8651690.1"/>
    </source>
</evidence>
<dbReference type="PANTHER" id="PTHR45969:SF8">
    <property type="entry name" value="OS04G0580800 PROTEIN"/>
    <property type="match status" value="1"/>
</dbReference>
<dbReference type="Pfam" id="PF13639">
    <property type="entry name" value="zf-RING_2"/>
    <property type="match status" value="1"/>
</dbReference>
<name>A0A835A1U4_9POAL</name>
<dbReference type="InterPro" id="IPR013083">
    <property type="entry name" value="Znf_RING/FYVE/PHD"/>
</dbReference>
<sequence>MVASRPSDACCMREAAHELLGDVSRGGGVPDIVHGGGRPQKGRARLTRRRSFEAAAMAVVCLLLAGHAVSYPDPTHDNWGSGGVLPVTDSSRKKKLVHCDLAQCCGGNFIPTLPPVFPHLQGSNCTRALLYVFSQRHPGAGRFASLSSPRPANNPTIGDRRFFSSEKPDHAEPVLDGLSPRTNVPSAKAQIGGAPAGFPLPRTCPPICMSHVSPPRSPGARSVPAGLAYGTAPAGSLDRPKPLARAGTVPQKNDRHAATSPSSIVYSHQNPPLRAPPLYIRTDARRYSICVVCAFPKPAMTFPLVCYCEAVPRPVAALLKLLHAVALTFVLFLCFLGLYEFPYNPEDHAPLINGRRRPPRDTPPPEALKQRLPPVEFLELSTSLAQPQKVSPAATTTTCRVCLEGLEATDEVRRLGNCAHAFHTRCIDRWIDVGEVTCPLCRSNLLPRRRTGLLGRARFVSSQPTDPPGLGAHALLATY</sequence>
<keyword evidence="8" id="KW-1185">Reference proteome</keyword>
<dbReference type="PANTHER" id="PTHR45969">
    <property type="entry name" value="RING ZINC FINGER PROTEIN-RELATED"/>
    <property type="match status" value="1"/>
</dbReference>
<dbReference type="EMBL" id="JACEFO010002676">
    <property type="protein sequence ID" value="KAF8651690.1"/>
    <property type="molecule type" value="Genomic_DNA"/>
</dbReference>
<evidence type="ECO:0000256" key="2">
    <source>
        <dbReference type="ARBA" id="ARBA00022771"/>
    </source>
</evidence>
<dbReference type="SMART" id="SM00184">
    <property type="entry name" value="RING"/>
    <property type="match status" value="1"/>
</dbReference>
<evidence type="ECO:0000313" key="8">
    <source>
        <dbReference type="Proteomes" id="UP000636709"/>
    </source>
</evidence>
<dbReference type="Gene3D" id="3.30.40.10">
    <property type="entry name" value="Zinc/RING finger domain, C3HC4 (zinc finger)"/>
    <property type="match status" value="1"/>
</dbReference>
<dbReference type="InterPro" id="IPR011016">
    <property type="entry name" value="Znf_RING-CH"/>
</dbReference>
<feature type="region of interest" description="Disordered" evidence="5">
    <location>
        <begin position="231"/>
        <end position="266"/>
    </location>
</feature>
<proteinExistence type="predicted"/>
<dbReference type="SMART" id="SM00744">
    <property type="entry name" value="RINGv"/>
    <property type="match status" value="1"/>
</dbReference>
<dbReference type="PROSITE" id="PS50089">
    <property type="entry name" value="ZF_RING_2"/>
    <property type="match status" value="1"/>
</dbReference>
<dbReference type="GO" id="GO:0008270">
    <property type="term" value="F:zinc ion binding"/>
    <property type="evidence" value="ECO:0007669"/>
    <property type="project" value="UniProtKB-KW"/>
</dbReference>
<keyword evidence="1" id="KW-0479">Metal-binding</keyword>
<gene>
    <name evidence="7" type="ORF">HU200_063203</name>
</gene>
<dbReference type="Proteomes" id="UP000636709">
    <property type="component" value="Unassembled WGS sequence"/>
</dbReference>
<evidence type="ECO:0000256" key="4">
    <source>
        <dbReference type="PROSITE-ProRule" id="PRU00175"/>
    </source>
</evidence>
<dbReference type="SUPFAM" id="SSF57850">
    <property type="entry name" value="RING/U-box"/>
    <property type="match status" value="1"/>
</dbReference>
<feature type="domain" description="RING-type" evidence="6">
    <location>
        <begin position="399"/>
        <end position="442"/>
    </location>
</feature>
<dbReference type="InterPro" id="IPR001841">
    <property type="entry name" value="Znf_RING"/>
</dbReference>
<organism evidence="7 8">
    <name type="scientific">Digitaria exilis</name>
    <dbReference type="NCBI Taxonomy" id="1010633"/>
    <lineage>
        <taxon>Eukaryota</taxon>
        <taxon>Viridiplantae</taxon>
        <taxon>Streptophyta</taxon>
        <taxon>Embryophyta</taxon>
        <taxon>Tracheophyta</taxon>
        <taxon>Spermatophyta</taxon>
        <taxon>Magnoliopsida</taxon>
        <taxon>Liliopsida</taxon>
        <taxon>Poales</taxon>
        <taxon>Poaceae</taxon>
        <taxon>PACMAD clade</taxon>
        <taxon>Panicoideae</taxon>
        <taxon>Panicodae</taxon>
        <taxon>Paniceae</taxon>
        <taxon>Anthephorinae</taxon>
        <taxon>Digitaria</taxon>
    </lineage>
</organism>
<keyword evidence="3" id="KW-0862">Zinc</keyword>
<evidence type="ECO:0000256" key="5">
    <source>
        <dbReference type="SAM" id="MobiDB-lite"/>
    </source>
</evidence>
<dbReference type="GO" id="GO:0061630">
    <property type="term" value="F:ubiquitin protein ligase activity"/>
    <property type="evidence" value="ECO:0007669"/>
    <property type="project" value="TreeGrafter"/>
</dbReference>
<reference evidence="7" key="1">
    <citation type="submission" date="2020-07" db="EMBL/GenBank/DDBJ databases">
        <title>Genome sequence and genetic diversity analysis of an under-domesticated orphan crop, white fonio (Digitaria exilis).</title>
        <authorList>
            <person name="Bennetzen J.L."/>
            <person name="Chen S."/>
            <person name="Ma X."/>
            <person name="Wang X."/>
            <person name="Yssel A.E.J."/>
            <person name="Chaluvadi S.R."/>
            <person name="Johnson M."/>
            <person name="Gangashetty P."/>
            <person name="Hamidou F."/>
            <person name="Sanogo M.D."/>
            <person name="Zwaenepoel A."/>
            <person name="Wallace J."/>
            <person name="Van De Peer Y."/>
            <person name="Van Deynze A."/>
        </authorList>
    </citation>
    <scope>NUCLEOTIDE SEQUENCE</scope>
    <source>
        <tissue evidence="7">Leaves</tissue>
    </source>
</reference>
<keyword evidence="2 4" id="KW-0863">Zinc-finger</keyword>
<dbReference type="GO" id="GO:0016567">
    <property type="term" value="P:protein ubiquitination"/>
    <property type="evidence" value="ECO:0007669"/>
    <property type="project" value="TreeGrafter"/>
</dbReference>
<evidence type="ECO:0000259" key="6">
    <source>
        <dbReference type="PROSITE" id="PS50089"/>
    </source>
</evidence>
<evidence type="ECO:0000256" key="3">
    <source>
        <dbReference type="ARBA" id="ARBA00022833"/>
    </source>
</evidence>
<comment type="caution">
    <text evidence="7">The sequence shown here is derived from an EMBL/GenBank/DDBJ whole genome shotgun (WGS) entry which is preliminary data.</text>
</comment>
<accession>A0A835A1U4</accession>
<dbReference type="AlphaFoldDB" id="A0A835A1U4"/>
<protein>
    <recommendedName>
        <fullName evidence="6">RING-type domain-containing protein</fullName>
    </recommendedName>
</protein>
<dbReference type="OrthoDB" id="8062037at2759"/>
<evidence type="ECO:0000256" key="1">
    <source>
        <dbReference type="ARBA" id="ARBA00022723"/>
    </source>
</evidence>